<comment type="caution">
    <text evidence="2">The sequence shown here is derived from an EMBL/GenBank/DDBJ whole genome shotgun (WGS) entry which is preliminary data.</text>
</comment>
<dbReference type="Proteomes" id="UP000240357">
    <property type="component" value="Unassembled WGS sequence"/>
</dbReference>
<evidence type="ECO:0000259" key="1">
    <source>
        <dbReference type="Pfam" id="PF01261"/>
    </source>
</evidence>
<dbReference type="EMBL" id="PYFT01000001">
    <property type="protein sequence ID" value="PSR53700.1"/>
    <property type="molecule type" value="Genomic_DNA"/>
</dbReference>
<dbReference type="Pfam" id="PF01261">
    <property type="entry name" value="AP_endonuc_2"/>
    <property type="match status" value="1"/>
</dbReference>
<accession>A0A2T2YDW5</accession>
<evidence type="ECO:0000313" key="3">
    <source>
        <dbReference type="Proteomes" id="UP000240357"/>
    </source>
</evidence>
<reference evidence="2 3" key="1">
    <citation type="submission" date="2018-03" db="EMBL/GenBank/DDBJ databases">
        <title>Adhaeribacter sp. HMF7605 Genome sequencing and assembly.</title>
        <authorList>
            <person name="Kang H."/>
            <person name="Kang J."/>
            <person name="Cha I."/>
            <person name="Kim H."/>
            <person name="Joh K."/>
        </authorList>
    </citation>
    <scope>NUCLEOTIDE SEQUENCE [LARGE SCALE GENOMIC DNA]</scope>
    <source>
        <strain evidence="2 3">HMF7605</strain>
    </source>
</reference>
<dbReference type="AlphaFoldDB" id="A0A2T2YDW5"/>
<name>A0A2T2YDW5_9BACT</name>
<dbReference type="RefSeq" id="WP_106928588.1">
    <property type="nucleotide sequence ID" value="NZ_PYFT01000001.1"/>
</dbReference>
<sequence length="352" mass="39453">MNRRDFLHKASVGALAMSIPGTITSLFKDIPMGIVVHSYGSRWNSKTPSAKYPGFADAVDLIEHCHKIGAGGVQVVVKDWTNDFAKKVRDRREKLGLYIEGSIGVPKKTEEVAAFEQEVKNAKEAGMQVLRTVCSSGRRYETYHSAEDFAELQKNALSSLQLAEPILRKHKMKLAVENHKDWRAKELEALLKQVNSEWIGVTLDFGNSISLLEDPMAVIKTLVPYVFSTHVKDMGVDEYPDGFLLSEVPLGKGILDLPKIMALCRQHNPNVTFNLEMITRDPLEIPCLKDDYWATFSGVPGTELARTLRMVRQHKYTTGLPRVSQLTPEERLAAEENNILACLAYSKNSVRL</sequence>
<proteinExistence type="predicted"/>
<organism evidence="2 3">
    <name type="scientific">Adhaeribacter arboris</name>
    <dbReference type="NCBI Taxonomy" id="2072846"/>
    <lineage>
        <taxon>Bacteria</taxon>
        <taxon>Pseudomonadati</taxon>
        <taxon>Bacteroidota</taxon>
        <taxon>Cytophagia</taxon>
        <taxon>Cytophagales</taxon>
        <taxon>Hymenobacteraceae</taxon>
        <taxon>Adhaeribacter</taxon>
    </lineage>
</organism>
<dbReference type="Gene3D" id="3.20.20.150">
    <property type="entry name" value="Divalent-metal-dependent TIM barrel enzymes"/>
    <property type="match status" value="1"/>
</dbReference>
<protein>
    <submittedName>
        <fullName evidence="2">Xylose isomerase</fullName>
    </submittedName>
</protein>
<feature type="domain" description="Xylose isomerase-like TIM barrel" evidence="1">
    <location>
        <begin position="63"/>
        <end position="281"/>
    </location>
</feature>
<dbReference type="OrthoDB" id="256906at2"/>
<dbReference type="InterPro" id="IPR036237">
    <property type="entry name" value="Xyl_isomerase-like_sf"/>
</dbReference>
<dbReference type="InterPro" id="IPR050312">
    <property type="entry name" value="IolE/XylAMocC-like"/>
</dbReference>
<keyword evidence="2" id="KW-0413">Isomerase</keyword>
<dbReference type="PANTHER" id="PTHR12110:SF53">
    <property type="entry name" value="BLR5974 PROTEIN"/>
    <property type="match status" value="1"/>
</dbReference>
<keyword evidence="3" id="KW-1185">Reference proteome</keyword>
<dbReference type="SUPFAM" id="SSF51658">
    <property type="entry name" value="Xylose isomerase-like"/>
    <property type="match status" value="1"/>
</dbReference>
<dbReference type="PANTHER" id="PTHR12110">
    <property type="entry name" value="HYDROXYPYRUVATE ISOMERASE"/>
    <property type="match status" value="1"/>
</dbReference>
<dbReference type="InterPro" id="IPR013022">
    <property type="entry name" value="Xyl_isomerase-like_TIM-brl"/>
</dbReference>
<evidence type="ECO:0000313" key="2">
    <source>
        <dbReference type="EMBL" id="PSR53700.1"/>
    </source>
</evidence>
<dbReference type="GO" id="GO:0016853">
    <property type="term" value="F:isomerase activity"/>
    <property type="evidence" value="ECO:0007669"/>
    <property type="project" value="UniProtKB-KW"/>
</dbReference>
<gene>
    <name evidence="2" type="ORF">AHMF7605_09265</name>
</gene>